<keyword evidence="2" id="KW-1185">Reference proteome</keyword>
<dbReference type="Proteomes" id="UP000076577">
    <property type="component" value="Unassembled WGS sequence"/>
</dbReference>
<accession>A0A161UG93</accession>
<evidence type="ECO:0008006" key="3">
    <source>
        <dbReference type="Google" id="ProtNLM"/>
    </source>
</evidence>
<evidence type="ECO:0000313" key="2">
    <source>
        <dbReference type="Proteomes" id="UP000076577"/>
    </source>
</evidence>
<protein>
    <recommendedName>
        <fullName evidence="3">LamG-like jellyroll fold domain-containing protein</fullName>
    </recommendedName>
</protein>
<gene>
    <name evidence="1" type="ORF">PsAD2_04616</name>
</gene>
<comment type="caution">
    <text evidence="1">The sequence shown here is derived from an EMBL/GenBank/DDBJ whole genome shotgun (WGS) entry which is preliminary data.</text>
</comment>
<sequence length="271" mass="29080">MAMSVFTLPHADFTGQGLPTLFPFVERADLEFSYDFRARADRLECIDGDRAALVPYRNDIVAGVYEVDPSIILPASSGDGIRIELGCLLTDYECPTIPIDGSMQFSVLVVGGFSGVEFPADKISGSTPSNVNFLDFGSGGGPNSVILNDHSNGDVGARIDAAAINVGSEKSSLAQKVFMILTFDGSNWTVHNKTLGTIVTRSNAELGITEALEPLTTQSTTLAIGHYSAANTSQAKFPDMYQLAMWRRVLNDSEITAQYVLSKAAQPNLDL</sequence>
<dbReference type="STRING" id="989403.SAMN05421798_10492"/>
<organism evidence="1 2">
    <name type="scientific">Pseudovibrio axinellae</name>
    <dbReference type="NCBI Taxonomy" id="989403"/>
    <lineage>
        <taxon>Bacteria</taxon>
        <taxon>Pseudomonadati</taxon>
        <taxon>Pseudomonadota</taxon>
        <taxon>Alphaproteobacteria</taxon>
        <taxon>Hyphomicrobiales</taxon>
        <taxon>Stappiaceae</taxon>
        <taxon>Pseudovibrio</taxon>
    </lineage>
</organism>
<reference evidence="1 2" key="1">
    <citation type="journal article" date="2016" name="Front. Microbiol.">
        <title>Comparative Genomic Analysis Reveals a Diverse Repertoire of Genes Involved in Prokaryote-Eukaryote Interactions within the Pseudovibrio Genus.</title>
        <authorList>
            <person name="Romano S."/>
            <person name="Fernandez-Guerra A."/>
            <person name="Reen F.J."/>
            <person name="Glockner F.O."/>
            <person name="Crowley S.P."/>
            <person name="O'Sullivan O."/>
            <person name="Cotter P.D."/>
            <person name="Adams C."/>
            <person name="Dobson A.D."/>
            <person name="O'Gara F."/>
        </authorList>
    </citation>
    <scope>NUCLEOTIDE SEQUENCE [LARGE SCALE GENOMIC DNA]</scope>
    <source>
        <strain evidence="1 2">Ad2</strain>
    </source>
</reference>
<dbReference type="AlphaFoldDB" id="A0A161UG93"/>
<dbReference type="PATRIC" id="fig|989403.3.peg.5056"/>
<name>A0A161UG93_9HYPH</name>
<proteinExistence type="predicted"/>
<dbReference type="EMBL" id="LMCB01000161">
    <property type="protein sequence ID" value="KZL04533.1"/>
    <property type="molecule type" value="Genomic_DNA"/>
</dbReference>
<evidence type="ECO:0000313" key="1">
    <source>
        <dbReference type="EMBL" id="KZL04533.1"/>
    </source>
</evidence>
<dbReference type="RefSeq" id="WP_068011126.1">
    <property type="nucleotide sequence ID" value="NZ_FOFM01000004.1"/>
</dbReference>